<accession>A0A968GHJ0</accession>
<evidence type="ECO:0000256" key="2">
    <source>
        <dbReference type="ARBA" id="ARBA00022649"/>
    </source>
</evidence>
<dbReference type="GO" id="GO:0016787">
    <property type="term" value="F:hydrolase activity"/>
    <property type="evidence" value="ECO:0007669"/>
    <property type="project" value="UniProtKB-KW"/>
</dbReference>
<evidence type="ECO:0000256" key="3">
    <source>
        <dbReference type="ARBA" id="ARBA00022722"/>
    </source>
</evidence>
<proteinExistence type="inferred from homology"/>
<evidence type="ECO:0000313" key="8">
    <source>
        <dbReference type="EMBL" id="NIZ70213.1"/>
    </source>
</evidence>
<evidence type="ECO:0000256" key="1">
    <source>
        <dbReference type="ARBA" id="ARBA00006620"/>
    </source>
</evidence>
<keyword evidence="4" id="KW-0255">Endonuclease</keyword>
<protein>
    <submittedName>
        <fullName evidence="8">Type II toxin-antitoxin system HicA family toxin</fullName>
    </submittedName>
</protein>
<dbReference type="Pfam" id="PF07927">
    <property type="entry name" value="HicA_toxin"/>
    <property type="match status" value="1"/>
</dbReference>
<organism evidence="8 9">
    <name type="scientific">Entomospira culicis</name>
    <dbReference type="NCBI Taxonomy" id="2719989"/>
    <lineage>
        <taxon>Bacteria</taxon>
        <taxon>Pseudomonadati</taxon>
        <taxon>Spirochaetota</taxon>
        <taxon>Spirochaetia</taxon>
        <taxon>Spirochaetales</taxon>
        <taxon>Spirochaetaceae</taxon>
        <taxon>Entomospira</taxon>
    </lineage>
</organism>
<dbReference type="Gene3D" id="3.30.920.30">
    <property type="entry name" value="Hypothetical protein"/>
    <property type="match status" value="1"/>
</dbReference>
<dbReference type="GO" id="GO:0003729">
    <property type="term" value="F:mRNA binding"/>
    <property type="evidence" value="ECO:0007669"/>
    <property type="project" value="InterPro"/>
</dbReference>
<evidence type="ECO:0000256" key="6">
    <source>
        <dbReference type="ARBA" id="ARBA00022884"/>
    </source>
</evidence>
<dbReference type="InterPro" id="IPR012933">
    <property type="entry name" value="HicA_mRNA_interferase"/>
</dbReference>
<dbReference type="RefSeq" id="WP_167696537.1">
    <property type="nucleotide sequence ID" value="NZ_CP118183.1"/>
</dbReference>
<evidence type="ECO:0000256" key="7">
    <source>
        <dbReference type="ARBA" id="ARBA00023016"/>
    </source>
</evidence>
<gene>
    <name evidence="8" type="ORF">HCT48_08325</name>
</gene>
<keyword evidence="2" id="KW-1277">Toxin-antitoxin system</keyword>
<dbReference type="Proteomes" id="UP000778951">
    <property type="component" value="Unassembled WGS sequence"/>
</dbReference>
<reference evidence="8" key="1">
    <citation type="submission" date="2020-03" db="EMBL/GenBank/DDBJ databases">
        <title>Spirochaetal bacteria isolated from arthropods constitute a novel genus Entomospira genus novum within the order Spirochaetales.</title>
        <authorList>
            <person name="Grana-Miraglia L."/>
            <person name="Sikutova S."/>
            <person name="Fingerle V."/>
            <person name="Sing A."/>
            <person name="Castillo-Ramirez S."/>
            <person name="Margos G."/>
            <person name="Rudolf I."/>
        </authorList>
    </citation>
    <scope>NUCLEOTIDE SEQUENCE</scope>
    <source>
        <strain evidence="8">BR149</strain>
    </source>
</reference>
<comment type="similarity">
    <text evidence="1">Belongs to the HicA mRNA interferase family.</text>
</comment>
<dbReference type="AlphaFoldDB" id="A0A968GHJ0"/>
<keyword evidence="7" id="KW-0346">Stress response</keyword>
<dbReference type="InterPro" id="IPR038570">
    <property type="entry name" value="HicA_sf"/>
</dbReference>
<comment type="caution">
    <text evidence="8">The sequence shown here is derived from an EMBL/GenBank/DDBJ whole genome shotgun (WGS) entry which is preliminary data.</text>
</comment>
<dbReference type="GO" id="GO:0004519">
    <property type="term" value="F:endonuclease activity"/>
    <property type="evidence" value="ECO:0007669"/>
    <property type="project" value="UniProtKB-KW"/>
</dbReference>
<keyword evidence="5" id="KW-0378">Hydrolase</keyword>
<sequence>MKYSELEKKLKALGYSLDTSRKGRGSHRYYIHNTTEQRLMIPWHRSKEVAKGTLASIKRATGLE</sequence>
<evidence type="ECO:0000256" key="5">
    <source>
        <dbReference type="ARBA" id="ARBA00022801"/>
    </source>
</evidence>
<evidence type="ECO:0000313" key="9">
    <source>
        <dbReference type="Proteomes" id="UP000778951"/>
    </source>
</evidence>
<keyword evidence="3" id="KW-0540">Nuclease</keyword>
<dbReference type="SUPFAM" id="SSF54786">
    <property type="entry name" value="YcfA/nrd intein domain"/>
    <property type="match status" value="1"/>
</dbReference>
<keyword evidence="6" id="KW-0694">RNA-binding</keyword>
<name>A0A968GHJ0_9SPIO</name>
<keyword evidence="9" id="KW-1185">Reference proteome</keyword>
<dbReference type="EMBL" id="JAATLM010000003">
    <property type="protein sequence ID" value="NIZ70213.1"/>
    <property type="molecule type" value="Genomic_DNA"/>
</dbReference>
<evidence type="ECO:0000256" key="4">
    <source>
        <dbReference type="ARBA" id="ARBA00022759"/>
    </source>
</evidence>